<dbReference type="EC" id="3.2.1.51" evidence="3"/>
<dbReference type="PANTHER" id="PTHR10030:SF37">
    <property type="entry name" value="ALPHA-L-FUCOSIDASE-RELATED"/>
    <property type="match status" value="1"/>
</dbReference>
<evidence type="ECO:0000256" key="5">
    <source>
        <dbReference type="ARBA" id="ARBA00022801"/>
    </source>
</evidence>
<gene>
    <name evidence="9" type="ORF">KEM09_07405</name>
</gene>
<comment type="similarity">
    <text evidence="2">Belongs to the glycosyl hydrolase 29 family.</text>
</comment>
<dbReference type="InterPro" id="IPR000933">
    <property type="entry name" value="Glyco_hydro_29"/>
</dbReference>
<dbReference type="InterPro" id="IPR017853">
    <property type="entry name" value="GH"/>
</dbReference>
<dbReference type="Gene3D" id="3.20.20.80">
    <property type="entry name" value="Glycosidases"/>
    <property type="match status" value="1"/>
</dbReference>
<feature type="domain" description="Glycoside hydrolase family 29 N-terminal" evidence="8">
    <location>
        <begin position="18"/>
        <end position="330"/>
    </location>
</feature>
<comment type="caution">
    <text evidence="9">The sequence shown here is derived from an EMBL/GenBank/DDBJ whole genome shotgun (WGS) entry which is preliminary data.</text>
</comment>
<evidence type="ECO:0000256" key="4">
    <source>
        <dbReference type="ARBA" id="ARBA00022729"/>
    </source>
</evidence>
<proteinExistence type="inferred from homology"/>
<evidence type="ECO:0000256" key="7">
    <source>
        <dbReference type="SAM" id="SignalP"/>
    </source>
</evidence>
<evidence type="ECO:0000256" key="3">
    <source>
        <dbReference type="ARBA" id="ARBA00012662"/>
    </source>
</evidence>
<evidence type="ECO:0000313" key="10">
    <source>
        <dbReference type="Proteomes" id="UP000721861"/>
    </source>
</evidence>
<keyword evidence="6" id="KW-0326">Glycosidase</keyword>
<keyword evidence="10" id="KW-1185">Reference proteome</keyword>
<organism evidence="9 10">
    <name type="scientific">Carboxylicivirga mesophila</name>
    <dbReference type="NCBI Taxonomy" id="1166478"/>
    <lineage>
        <taxon>Bacteria</taxon>
        <taxon>Pseudomonadati</taxon>
        <taxon>Bacteroidota</taxon>
        <taxon>Bacteroidia</taxon>
        <taxon>Marinilabiliales</taxon>
        <taxon>Marinilabiliaceae</taxon>
        <taxon>Carboxylicivirga</taxon>
    </lineage>
</organism>
<evidence type="ECO:0000313" key="9">
    <source>
        <dbReference type="EMBL" id="MBS2211220.1"/>
    </source>
</evidence>
<dbReference type="PRINTS" id="PR00741">
    <property type="entry name" value="GLHYDRLASE29"/>
</dbReference>
<dbReference type="RefSeq" id="WP_212227235.1">
    <property type="nucleotide sequence ID" value="NZ_JAGUCN010000006.1"/>
</dbReference>
<dbReference type="PIRSF" id="PIRSF001092">
    <property type="entry name" value="Alpha-L-fucosidase"/>
    <property type="match status" value="1"/>
</dbReference>
<protein>
    <recommendedName>
        <fullName evidence="3">alpha-L-fucosidase</fullName>
        <ecNumber evidence="3">3.2.1.51</ecNumber>
    </recommendedName>
</protein>
<dbReference type="EMBL" id="JAGUCN010000006">
    <property type="protein sequence ID" value="MBS2211220.1"/>
    <property type="molecule type" value="Genomic_DNA"/>
</dbReference>
<dbReference type="SUPFAM" id="SSF51445">
    <property type="entry name" value="(Trans)glycosidases"/>
    <property type="match status" value="1"/>
</dbReference>
<evidence type="ECO:0000259" key="8">
    <source>
        <dbReference type="Pfam" id="PF01120"/>
    </source>
</evidence>
<name>A0ABS5K8A2_9BACT</name>
<dbReference type="PANTHER" id="PTHR10030">
    <property type="entry name" value="ALPHA-L-FUCOSIDASE"/>
    <property type="match status" value="1"/>
</dbReference>
<sequence>MRKHVLFILTCLIATSVMAQQDVTETDKAKEKRMQWFKDAKLGIFIHYGIYAVNGIDESWSFFNGYINYDDYIKQLDGFTAAKYDAGEWAKIIKASGAKYAVLTTKHHDGVALWDTKTEHFNTVDDTPAKRDIVEPFVKALRKEKLKVGLYYSLIDWSYPDYPAHLRNENRYQNDDERWNKFTDFYFAQMNELSGRFNPDLYWFDGDWEHSAEEWKSKELRELMLKYNKNIILNSRLQGYGDYDTPEQGVPIKKPNNPYWELCMTMNDSWGYQHNDHNYKSPYQLIRIFVDCISMGGNLLLDIGPHADGSIPQEQLDILKEFGRWTSKHEEAIYGTLAGIDTKHFNGPTALSKDGKTLYLYIDNQPNHPVLVNGLDAGVEKVRVVGQEKELSYTYNNKLLSVNMDNAQADPMVTVVAVELKHSIKLVEPATSLSTYALAEVANDEMWNKKHQIALDDMTESIPGGHYNGATALSKDKNILYLMVDGKNNGPLVVRGLKNKINRIWVVGNGTKLSHKVIGKQYWSDVPGITYIDLPEKVLDKEMTVIAVLLDGELDLYRGKGHVIESN</sequence>
<evidence type="ECO:0000256" key="6">
    <source>
        <dbReference type="ARBA" id="ARBA00023295"/>
    </source>
</evidence>
<dbReference type="Proteomes" id="UP000721861">
    <property type="component" value="Unassembled WGS sequence"/>
</dbReference>
<feature type="signal peptide" evidence="7">
    <location>
        <begin position="1"/>
        <end position="19"/>
    </location>
</feature>
<dbReference type="Pfam" id="PF01120">
    <property type="entry name" value="Alpha_L_fucos"/>
    <property type="match status" value="1"/>
</dbReference>
<feature type="chain" id="PRO_5047094408" description="alpha-L-fucosidase" evidence="7">
    <location>
        <begin position="20"/>
        <end position="567"/>
    </location>
</feature>
<evidence type="ECO:0000256" key="1">
    <source>
        <dbReference type="ARBA" id="ARBA00004071"/>
    </source>
</evidence>
<dbReference type="InterPro" id="IPR057739">
    <property type="entry name" value="Glyco_hydro_29_N"/>
</dbReference>
<keyword evidence="4 7" id="KW-0732">Signal</keyword>
<evidence type="ECO:0000256" key="2">
    <source>
        <dbReference type="ARBA" id="ARBA00007951"/>
    </source>
</evidence>
<keyword evidence="5" id="KW-0378">Hydrolase</keyword>
<accession>A0ABS5K8A2</accession>
<reference evidence="9 10" key="1">
    <citation type="journal article" date="2014" name="Int. J. Syst. Evol. Microbiol.">
        <title>Carboxylicivirga gen. nov. in the family Marinilabiliaceae with two novel species, Carboxylicivirga mesophila sp. nov. and Carboxylicivirga taeanensis sp. nov., and reclassification of Cytophaga fermentans as Saccharicrinis fermentans gen. nov., comb. nov.</title>
        <authorList>
            <person name="Yang S.H."/>
            <person name="Seo H.S."/>
            <person name="Woo J.H."/>
            <person name="Oh H.M."/>
            <person name="Jang H."/>
            <person name="Lee J.H."/>
            <person name="Kim S.J."/>
            <person name="Kwon K.K."/>
        </authorList>
    </citation>
    <scope>NUCLEOTIDE SEQUENCE [LARGE SCALE GENOMIC DNA]</scope>
    <source>
        <strain evidence="9 10">JCM 18290</strain>
    </source>
</reference>
<comment type="function">
    <text evidence="1">Alpha-L-fucosidase is responsible for hydrolyzing the alpha-1,6-linked fucose joined to the reducing-end N-acetylglucosamine of the carbohydrate moieties of glycoproteins.</text>
</comment>
<dbReference type="InterPro" id="IPR016286">
    <property type="entry name" value="FUC_metazoa-typ"/>
</dbReference>
<dbReference type="SMART" id="SM00812">
    <property type="entry name" value="Alpha_L_fucos"/>
    <property type="match status" value="1"/>
</dbReference>